<dbReference type="EMBL" id="MCIA01000029">
    <property type="protein sequence ID" value="RKD30861.1"/>
    <property type="molecule type" value="Genomic_DNA"/>
</dbReference>
<proteinExistence type="predicted"/>
<dbReference type="Proteomes" id="UP000284277">
    <property type="component" value="Unassembled WGS sequence"/>
</dbReference>
<organism evidence="3 4">
    <name type="scientific">Lacrimispora algidixylanolytica</name>
    <dbReference type="NCBI Taxonomy" id="94868"/>
    <lineage>
        <taxon>Bacteria</taxon>
        <taxon>Bacillati</taxon>
        <taxon>Bacillota</taxon>
        <taxon>Clostridia</taxon>
        <taxon>Lachnospirales</taxon>
        <taxon>Lachnospiraceae</taxon>
        <taxon>Lacrimispora</taxon>
    </lineage>
</organism>
<keyword evidence="1" id="KW-1133">Transmembrane helix</keyword>
<keyword evidence="1" id="KW-0472">Membrane</keyword>
<dbReference type="InterPro" id="IPR029787">
    <property type="entry name" value="Nucleotide_cyclase"/>
</dbReference>
<feature type="domain" description="GGDEF" evidence="2">
    <location>
        <begin position="240"/>
        <end position="360"/>
    </location>
</feature>
<dbReference type="PROSITE" id="PS50887">
    <property type="entry name" value="GGDEF"/>
    <property type="match status" value="1"/>
</dbReference>
<gene>
    <name evidence="3" type="ORF">BET01_21120</name>
</gene>
<feature type="transmembrane region" description="Helical" evidence="1">
    <location>
        <begin position="36"/>
        <end position="53"/>
    </location>
</feature>
<dbReference type="InterPro" id="IPR050469">
    <property type="entry name" value="Diguanylate_Cyclase"/>
</dbReference>
<feature type="transmembrane region" description="Helical" evidence="1">
    <location>
        <begin position="6"/>
        <end position="24"/>
    </location>
</feature>
<feature type="transmembrane region" description="Helical" evidence="1">
    <location>
        <begin position="103"/>
        <end position="124"/>
    </location>
</feature>
<evidence type="ECO:0000313" key="4">
    <source>
        <dbReference type="Proteomes" id="UP000284277"/>
    </source>
</evidence>
<dbReference type="InterPro" id="IPR000160">
    <property type="entry name" value="GGDEF_dom"/>
</dbReference>
<dbReference type="CDD" id="cd01949">
    <property type="entry name" value="GGDEF"/>
    <property type="match status" value="1"/>
</dbReference>
<dbReference type="PANTHER" id="PTHR45138">
    <property type="entry name" value="REGULATORY COMPONENTS OF SENSORY TRANSDUCTION SYSTEM"/>
    <property type="match status" value="1"/>
</dbReference>
<accession>A0A419T0A6</accession>
<feature type="transmembrane region" description="Helical" evidence="1">
    <location>
        <begin position="193"/>
        <end position="210"/>
    </location>
</feature>
<dbReference type="OrthoDB" id="9804955at2"/>
<dbReference type="InterPro" id="IPR043128">
    <property type="entry name" value="Rev_trsase/Diguanyl_cyclase"/>
</dbReference>
<dbReference type="NCBIfam" id="TIGR00254">
    <property type="entry name" value="GGDEF"/>
    <property type="match status" value="1"/>
</dbReference>
<keyword evidence="1" id="KW-0812">Transmembrane</keyword>
<feature type="transmembrane region" description="Helical" evidence="1">
    <location>
        <begin position="73"/>
        <end position="91"/>
    </location>
</feature>
<keyword evidence="4" id="KW-1185">Reference proteome</keyword>
<evidence type="ECO:0000259" key="2">
    <source>
        <dbReference type="PROSITE" id="PS50887"/>
    </source>
</evidence>
<evidence type="ECO:0000256" key="1">
    <source>
        <dbReference type="SAM" id="Phobius"/>
    </source>
</evidence>
<sequence>MFLDALQSYYAPVVALVFFAAMVITDKLFSKRIKRLFLWEIGLIFLVIVDTWADYCFSGISTLEGSRLRTLTSFINFAISPCLPMILVFLYETEDSKRFSRWFYVPMLINAFMSLLSIWLGLIFNVSAENVYTRGPLFVIPFVASGFYLLSLVFCSAKQRGKPNRKSETGFLLIFLFVIGLAIVTEIVFNVHFMVWSVAEAFVILYYLFLTTQKILYDPLTGTYNRIAYEKQLEKINWQSECTIAMIDLDNLKNINDQFGHSSGDAAICSVASSILNTKCKHMWLYRYGGDEFVLLSNRLNADEMKKILKISQSQCEEIQGIRPCFSYGVAEYRMGDDLHNTILSADIDMYRHKKNLRDV</sequence>
<dbReference type="Gene3D" id="3.30.70.270">
    <property type="match status" value="1"/>
</dbReference>
<comment type="caution">
    <text evidence="3">The sequence shown here is derived from an EMBL/GenBank/DDBJ whole genome shotgun (WGS) entry which is preliminary data.</text>
</comment>
<name>A0A419T0A6_9FIRM</name>
<dbReference type="RefSeq" id="WP_158585070.1">
    <property type="nucleotide sequence ID" value="NZ_MCIA01000029.1"/>
</dbReference>
<reference evidence="3 4" key="1">
    <citation type="submission" date="2016-08" db="EMBL/GenBank/DDBJ databases">
        <title>A new outlook on sporulation: Clostridium algidixylanolyticum.</title>
        <authorList>
            <person name="Poppleton D.I."/>
            <person name="Gribaldo S."/>
        </authorList>
    </citation>
    <scope>NUCLEOTIDE SEQUENCE [LARGE SCALE GENOMIC DNA]</scope>
    <source>
        <strain evidence="3 4">SPL73</strain>
    </source>
</reference>
<dbReference type="Pfam" id="PF00990">
    <property type="entry name" value="GGDEF"/>
    <property type="match status" value="1"/>
</dbReference>
<dbReference type="PANTHER" id="PTHR45138:SF9">
    <property type="entry name" value="DIGUANYLATE CYCLASE DGCM-RELATED"/>
    <property type="match status" value="1"/>
</dbReference>
<evidence type="ECO:0000313" key="3">
    <source>
        <dbReference type="EMBL" id="RKD30861.1"/>
    </source>
</evidence>
<dbReference type="SMART" id="SM00267">
    <property type="entry name" value="GGDEF"/>
    <property type="match status" value="1"/>
</dbReference>
<feature type="transmembrane region" description="Helical" evidence="1">
    <location>
        <begin position="136"/>
        <end position="157"/>
    </location>
</feature>
<dbReference type="AlphaFoldDB" id="A0A419T0A6"/>
<feature type="transmembrane region" description="Helical" evidence="1">
    <location>
        <begin position="169"/>
        <end position="187"/>
    </location>
</feature>
<dbReference type="SUPFAM" id="SSF55073">
    <property type="entry name" value="Nucleotide cyclase"/>
    <property type="match status" value="1"/>
</dbReference>
<dbReference type="GO" id="GO:0052621">
    <property type="term" value="F:diguanylate cyclase activity"/>
    <property type="evidence" value="ECO:0007669"/>
    <property type="project" value="TreeGrafter"/>
</dbReference>
<protein>
    <recommendedName>
        <fullName evidence="2">GGDEF domain-containing protein</fullName>
    </recommendedName>
</protein>